<gene>
    <name evidence="1" type="ORF">OJF2_59230</name>
</gene>
<proteinExistence type="predicted"/>
<organism evidence="1 2">
    <name type="scientific">Aquisphaera giovannonii</name>
    <dbReference type="NCBI Taxonomy" id="406548"/>
    <lineage>
        <taxon>Bacteria</taxon>
        <taxon>Pseudomonadati</taxon>
        <taxon>Planctomycetota</taxon>
        <taxon>Planctomycetia</taxon>
        <taxon>Isosphaerales</taxon>
        <taxon>Isosphaeraceae</taxon>
        <taxon>Aquisphaera</taxon>
    </lineage>
</organism>
<evidence type="ECO:0000313" key="2">
    <source>
        <dbReference type="Proteomes" id="UP000324233"/>
    </source>
</evidence>
<evidence type="ECO:0000313" key="1">
    <source>
        <dbReference type="EMBL" id="QEH37333.1"/>
    </source>
</evidence>
<dbReference type="OrthoDB" id="8480707at2"/>
<name>A0A5B9W9V3_9BACT</name>
<sequence>MRRLARWLPRVLAGIRTAWLLVGATLLLIAALELALRAGFWLKDMGRPQIPPDPRVLASIPGSESWLPLHYRELEQLSDRWQPYVYFRQRAFTGQTIRIEPRGTRATWEPDSSHEAKADRPLRLLMLGGSSLWGFGARDDRTIPSLVARKLHDLGIHAKVENFSEIGYVSTQEAITLMRLLQIGHPPDVVLFFDGVNDTTSAMIEGMATVTTNEGNRVREFNLLQSTGRLTGALLGNLATSSALYRVAIGIRTRLGIAGPVRPVPSQYRLDQLVEGVVGGYEANVAMIEALGREYGFRPLLVWQPVVFSKRTLVPFEAEEAAKFHWVRPLFEEVHRRLRESPALKGDAAFLDLSGRLDGLESLAYLDYCHVTEEANELLATSIVERMIELGMDKSRAAGTGR</sequence>
<evidence type="ECO:0008006" key="3">
    <source>
        <dbReference type="Google" id="ProtNLM"/>
    </source>
</evidence>
<dbReference type="EMBL" id="CP042997">
    <property type="protein sequence ID" value="QEH37333.1"/>
    <property type="molecule type" value="Genomic_DNA"/>
</dbReference>
<dbReference type="GO" id="GO:0016788">
    <property type="term" value="F:hydrolase activity, acting on ester bonds"/>
    <property type="evidence" value="ECO:0007669"/>
    <property type="project" value="UniProtKB-ARBA"/>
</dbReference>
<dbReference type="RefSeq" id="WP_148596906.1">
    <property type="nucleotide sequence ID" value="NZ_CP042997.1"/>
</dbReference>
<accession>A0A5B9W9V3</accession>
<dbReference type="SUPFAM" id="SSF52266">
    <property type="entry name" value="SGNH hydrolase"/>
    <property type="match status" value="1"/>
</dbReference>
<dbReference type="Proteomes" id="UP000324233">
    <property type="component" value="Chromosome"/>
</dbReference>
<dbReference type="Gene3D" id="3.40.50.1110">
    <property type="entry name" value="SGNH hydrolase"/>
    <property type="match status" value="1"/>
</dbReference>
<reference evidence="1 2" key="1">
    <citation type="submission" date="2019-08" db="EMBL/GenBank/DDBJ databases">
        <title>Deep-cultivation of Planctomycetes and their phenomic and genomic characterization uncovers novel biology.</title>
        <authorList>
            <person name="Wiegand S."/>
            <person name="Jogler M."/>
            <person name="Boedeker C."/>
            <person name="Pinto D."/>
            <person name="Vollmers J."/>
            <person name="Rivas-Marin E."/>
            <person name="Kohn T."/>
            <person name="Peeters S.H."/>
            <person name="Heuer A."/>
            <person name="Rast P."/>
            <person name="Oberbeckmann S."/>
            <person name="Bunk B."/>
            <person name="Jeske O."/>
            <person name="Meyerdierks A."/>
            <person name="Storesund J.E."/>
            <person name="Kallscheuer N."/>
            <person name="Luecker S."/>
            <person name="Lage O.M."/>
            <person name="Pohl T."/>
            <person name="Merkel B.J."/>
            <person name="Hornburger P."/>
            <person name="Mueller R.-W."/>
            <person name="Bruemmer F."/>
            <person name="Labrenz M."/>
            <person name="Spormann A.M."/>
            <person name="Op den Camp H."/>
            <person name="Overmann J."/>
            <person name="Amann R."/>
            <person name="Jetten M.S.M."/>
            <person name="Mascher T."/>
            <person name="Medema M.H."/>
            <person name="Devos D.P."/>
            <person name="Kaster A.-K."/>
            <person name="Ovreas L."/>
            <person name="Rohde M."/>
            <person name="Galperin M.Y."/>
            <person name="Jogler C."/>
        </authorList>
    </citation>
    <scope>NUCLEOTIDE SEQUENCE [LARGE SCALE GENOMIC DNA]</scope>
    <source>
        <strain evidence="1 2">OJF2</strain>
    </source>
</reference>
<dbReference type="CDD" id="cd00229">
    <property type="entry name" value="SGNH_hydrolase"/>
    <property type="match status" value="1"/>
</dbReference>
<keyword evidence="2" id="KW-1185">Reference proteome</keyword>
<dbReference type="InterPro" id="IPR036514">
    <property type="entry name" value="SGNH_hydro_sf"/>
</dbReference>
<dbReference type="KEGG" id="agv:OJF2_59230"/>
<protein>
    <recommendedName>
        <fullName evidence="3">SGNH hydrolase-type esterase domain-containing protein</fullName>
    </recommendedName>
</protein>
<dbReference type="AlphaFoldDB" id="A0A5B9W9V3"/>